<proteinExistence type="predicted"/>
<dbReference type="InterPro" id="IPR052862">
    <property type="entry name" value="TNFR_superfamily_member_8"/>
</dbReference>
<keyword evidence="1" id="KW-1015">Disulfide bond</keyword>
<dbReference type="GeneTree" id="ENSGT00510000049215"/>
<dbReference type="PROSITE" id="PS50050">
    <property type="entry name" value="TNFR_NGFR_2"/>
    <property type="match status" value="2"/>
</dbReference>
<dbReference type="GO" id="GO:0043065">
    <property type="term" value="P:positive regulation of apoptotic process"/>
    <property type="evidence" value="ECO:0007669"/>
    <property type="project" value="Ensembl"/>
</dbReference>
<name>F7APS7_HORSE</name>
<feature type="region of interest" description="Disordered" evidence="2">
    <location>
        <begin position="171"/>
        <end position="261"/>
    </location>
</feature>
<sequence length="630" mass="66873">MRSLRAALGLLLLGVLQALPQGQAPTDPCAGDPSRYHDEAAGKCCYRCPGGPTPQPLCPQNSSDCPKQCEPDYYLSAHGRCTACVSCAGGKRLVLSPRAHSRQGLLRGQAESLEDDLVEKKPCSWNSPRVCECRAGMFCATSATNSCARCFPHSDCPPGMIVKFQGTAEKDTICEPPSPRASPDCSTSPEDCEAPASDSTLQAKPALTSPARSDARTMLLGGGTPEEDSKMTRAPNSPSSVGKPSPDLGPTPQQPCPQGSADCRKQCEPDYYLERDGRCTACVSCAGDDLVEKTPCTWNSSRVCECRPGMFCATSATNSCARCVARPICPPGMVTKLQGAAERDTTDNPPPPGSHPNCSTNPEDREASASSTPSLADPQTSMGPGGGITHAWGDASILTSAPISFSSTGKPMLVSGPVLFWVIMTLVVVVGSSSFLLCHRRACRKWIRQKLHLCYPVRTFRPKLEPGLVDSRPRRKSPELRRSVSLAEPGMAELGLMSSPSPAVETCPSVGAAGQETLRLLEASPASRPSSPTGPPEPRVTTEHTNNRIEKIYIMKADTVIVGTVKTEVPEGRGLVGPAGPEFEEDLEVDHAPHYPEQETEPPLGSCGDVMFSVEEEGKEDPLPTTASGK</sequence>
<protein>
    <submittedName>
        <fullName evidence="5">TNF receptor superfamily member 8</fullName>
    </submittedName>
</protein>
<feature type="region of interest" description="Disordered" evidence="2">
    <location>
        <begin position="523"/>
        <end position="547"/>
    </location>
</feature>
<dbReference type="PaxDb" id="9796-ENSECAP00000011838"/>
<dbReference type="Bgee" id="ENSECAG00000014108">
    <property type="expression patterns" value="Expressed in chorionic villus and 13 other cell types or tissues"/>
</dbReference>
<feature type="repeat" description="TNFR-Cys" evidence="1">
    <location>
        <begin position="266"/>
        <end position="304"/>
    </location>
</feature>
<evidence type="ECO:0000313" key="7">
    <source>
        <dbReference type="VGNC" id="VGNC:24373"/>
    </source>
</evidence>
<gene>
    <name evidence="5 7" type="primary">TNFRSF8</name>
</gene>
<evidence type="ECO:0000313" key="6">
    <source>
        <dbReference type="Proteomes" id="UP000002281"/>
    </source>
</evidence>
<dbReference type="HOGENOM" id="CLU_043282_0_0_1"/>
<dbReference type="AlphaFoldDB" id="F7APS7"/>
<dbReference type="GO" id="GO:0007165">
    <property type="term" value="P:signal transduction"/>
    <property type="evidence" value="ECO:0007669"/>
    <property type="project" value="InterPro"/>
</dbReference>
<dbReference type="GO" id="GO:0005886">
    <property type="term" value="C:plasma membrane"/>
    <property type="evidence" value="ECO:0007669"/>
    <property type="project" value="Ensembl"/>
</dbReference>
<feature type="region of interest" description="Disordered" evidence="2">
    <location>
        <begin position="570"/>
        <end position="630"/>
    </location>
</feature>
<dbReference type="GO" id="GO:0032760">
    <property type="term" value="P:positive regulation of tumor necrosis factor production"/>
    <property type="evidence" value="ECO:0007669"/>
    <property type="project" value="Ensembl"/>
</dbReference>
<dbReference type="GO" id="GO:0071260">
    <property type="term" value="P:cellular response to mechanical stimulus"/>
    <property type="evidence" value="ECO:0007669"/>
    <property type="project" value="Ensembl"/>
</dbReference>
<dbReference type="CDD" id="cd13409">
    <property type="entry name" value="TNFRSF8"/>
    <property type="match status" value="2"/>
</dbReference>
<accession>F7APS7</accession>
<evidence type="ECO:0000256" key="1">
    <source>
        <dbReference type="PROSITE-ProRule" id="PRU00206"/>
    </source>
</evidence>
<dbReference type="InterPro" id="IPR034002">
    <property type="entry name" value="TNFRSF8_N"/>
</dbReference>
<feature type="transmembrane region" description="Helical" evidence="3">
    <location>
        <begin position="418"/>
        <end position="438"/>
    </location>
</feature>
<keyword evidence="3" id="KW-0812">Transmembrane</keyword>
<keyword evidence="3" id="KW-1133">Transmembrane helix</keyword>
<feature type="repeat" description="TNFR-Cys" evidence="1">
    <location>
        <begin position="132"/>
        <end position="174"/>
    </location>
</feature>
<dbReference type="InterPro" id="IPR001368">
    <property type="entry name" value="TNFR/NGFR_Cys_rich_reg"/>
</dbReference>
<dbReference type="Proteomes" id="UP000002281">
    <property type="component" value="Chromosome 2"/>
</dbReference>
<dbReference type="VGNC" id="VGNC:24373">
    <property type="gene designation" value="TNFRSF8"/>
</dbReference>
<feature type="compositionally biased region" description="Polar residues" evidence="2">
    <location>
        <begin position="368"/>
        <end position="382"/>
    </location>
</feature>
<evidence type="ECO:0000259" key="4">
    <source>
        <dbReference type="PROSITE" id="PS50050"/>
    </source>
</evidence>
<dbReference type="Pfam" id="PF00020">
    <property type="entry name" value="TNFR_c6"/>
    <property type="match status" value="2"/>
</dbReference>
<dbReference type="PANTHER" id="PTHR47497:SF1">
    <property type="entry name" value="TUMOR NECROSIS FACTOR RECEPTOR SUPERFAMILY MEMBER 8"/>
    <property type="match status" value="1"/>
</dbReference>
<dbReference type="PANTHER" id="PTHR47497">
    <property type="entry name" value="TUMOR NECROSIS FACTOR RECEPTOR SUPERFAMILY MEMBER 8"/>
    <property type="match status" value="1"/>
</dbReference>
<organism evidence="5 6">
    <name type="scientific">Equus caballus</name>
    <name type="common">Horse</name>
    <dbReference type="NCBI Taxonomy" id="9796"/>
    <lineage>
        <taxon>Eukaryota</taxon>
        <taxon>Metazoa</taxon>
        <taxon>Chordata</taxon>
        <taxon>Craniata</taxon>
        <taxon>Vertebrata</taxon>
        <taxon>Euteleostomi</taxon>
        <taxon>Mammalia</taxon>
        <taxon>Eutheria</taxon>
        <taxon>Laurasiatheria</taxon>
        <taxon>Perissodactyla</taxon>
        <taxon>Equidae</taxon>
        <taxon>Equus</taxon>
    </lineage>
</organism>
<dbReference type="STRING" id="9796.ENSECAP00000011838"/>
<dbReference type="Gene3D" id="2.10.50.10">
    <property type="entry name" value="Tumor Necrosis Factor Receptor, subunit A, domain 2"/>
    <property type="match status" value="3"/>
</dbReference>
<evidence type="ECO:0000313" key="5">
    <source>
        <dbReference type="Ensembl" id="ENSECAP00000011838.3"/>
    </source>
</evidence>
<dbReference type="SUPFAM" id="SSF57586">
    <property type="entry name" value="TNF receptor-like"/>
    <property type="match status" value="2"/>
</dbReference>
<dbReference type="GO" id="GO:0004888">
    <property type="term" value="F:transmembrane signaling receptor activity"/>
    <property type="evidence" value="ECO:0007669"/>
    <property type="project" value="InterPro"/>
</dbReference>
<feature type="domain" description="TNFR-Cys" evidence="4">
    <location>
        <begin position="132"/>
        <end position="174"/>
    </location>
</feature>
<evidence type="ECO:0000256" key="3">
    <source>
        <dbReference type="SAM" id="Phobius"/>
    </source>
</evidence>
<dbReference type="PROSITE" id="PS00652">
    <property type="entry name" value="TNFR_NGFR_1"/>
    <property type="match status" value="1"/>
</dbReference>
<feature type="region of interest" description="Disordered" evidence="2">
    <location>
        <begin position="339"/>
        <end position="388"/>
    </location>
</feature>
<dbReference type="GO" id="GO:0005654">
    <property type="term" value="C:nucleoplasm"/>
    <property type="evidence" value="ECO:0007669"/>
    <property type="project" value="Ensembl"/>
</dbReference>
<feature type="disulfide bond" evidence="1">
    <location>
        <begin position="156"/>
        <end position="174"/>
    </location>
</feature>
<reference evidence="5 6" key="1">
    <citation type="journal article" date="2009" name="Science">
        <title>Genome sequence, comparative analysis, and population genetics of the domestic horse.</title>
        <authorList>
            <consortium name="Broad Institute Genome Sequencing Platform"/>
            <consortium name="Broad Institute Whole Genome Assembly Team"/>
            <person name="Wade C.M."/>
            <person name="Giulotto E."/>
            <person name="Sigurdsson S."/>
            <person name="Zoli M."/>
            <person name="Gnerre S."/>
            <person name="Imsland F."/>
            <person name="Lear T.L."/>
            <person name="Adelson D.L."/>
            <person name="Bailey E."/>
            <person name="Bellone R.R."/>
            <person name="Bloecker H."/>
            <person name="Distl O."/>
            <person name="Edgar R.C."/>
            <person name="Garber M."/>
            <person name="Leeb T."/>
            <person name="Mauceli E."/>
            <person name="MacLeod J.N."/>
            <person name="Penedo M.C.T."/>
            <person name="Raison J.M."/>
            <person name="Sharpe T."/>
            <person name="Vogel J."/>
            <person name="Andersson L."/>
            <person name="Antczak D.F."/>
            <person name="Biagi T."/>
            <person name="Binns M.M."/>
            <person name="Chowdhary B.P."/>
            <person name="Coleman S.J."/>
            <person name="Della Valle G."/>
            <person name="Fryc S."/>
            <person name="Guerin G."/>
            <person name="Hasegawa T."/>
            <person name="Hill E.W."/>
            <person name="Jurka J."/>
            <person name="Kiialainen A."/>
            <person name="Lindgren G."/>
            <person name="Liu J."/>
            <person name="Magnani E."/>
            <person name="Mickelson J.R."/>
            <person name="Murray J."/>
            <person name="Nergadze S.G."/>
            <person name="Onofrio R."/>
            <person name="Pedroni S."/>
            <person name="Piras M.F."/>
            <person name="Raudsepp T."/>
            <person name="Rocchi M."/>
            <person name="Roeed K.H."/>
            <person name="Ryder O.A."/>
            <person name="Searle S."/>
            <person name="Skow L."/>
            <person name="Swinburne J.E."/>
            <person name="Syvaenen A.C."/>
            <person name="Tozaki T."/>
            <person name="Valberg S.J."/>
            <person name="Vaudin M."/>
            <person name="White J.R."/>
            <person name="Zody M.C."/>
            <person name="Lander E.S."/>
            <person name="Lindblad-Toh K."/>
        </authorList>
    </citation>
    <scope>NUCLEOTIDE SEQUENCE [LARGE SCALE GENOMIC DNA]</scope>
    <source>
        <strain evidence="5 6">Thoroughbred</strain>
    </source>
</reference>
<dbReference type="Ensembl" id="ENSECAT00000014792.4">
    <property type="protein sequence ID" value="ENSECAP00000011838.3"/>
    <property type="gene ID" value="ENSECAG00000014108.4"/>
</dbReference>
<dbReference type="InParanoid" id="F7APS7"/>
<keyword evidence="3" id="KW-0472">Membrane</keyword>
<evidence type="ECO:0000256" key="2">
    <source>
        <dbReference type="SAM" id="MobiDB-lite"/>
    </source>
</evidence>
<comment type="caution">
    <text evidence="1">Lacks conserved residue(s) required for the propagation of feature annotation.</text>
</comment>
<dbReference type="FunCoup" id="F7APS7">
    <property type="interactions" value="35"/>
</dbReference>
<dbReference type="GO" id="GO:0032759">
    <property type="term" value="P:positive regulation of TRAIL production"/>
    <property type="evidence" value="ECO:0007669"/>
    <property type="project" value="Ensembl"/>
</dbReference>
<reference evidence="5" key="2">
    <citation type="submission" date="2025-08" db="UniProtKB">
        <authorList>
            <consortium name="Ensembl"/>
        </authorList>
    </citation>
    <scope>IDENTIFICATION</scope>
    <source>
        <strain evidence="5">Thoroughbred</strain>
    </source>
</reference>
<dbReference type="InterPro" id="IPR020416">
    <property type="entry name" value="TNFR_8"/>
</dbReference>
<dbReference type="SMART" id="SM00208">
    <property type="entry name" value="TNFR"/>
    <property type="match status" value="4"/>
</dbReference>
<reference evidence="5" key="3">
    <citation type="submission" date="2025-09" db="UniProtKB">
        <authorList>
            <consortium name="Ensembl"/>
        </authorList>
    </citation>
    <scope>IDENTIFICATION</scope>
    <source>
        <strain evidence="5">Thoroughbred</strain>
    </source>
</reference>
<feature type="domain" description="TNFR-Cys" evidence="4">
    <location>
        <begin position="266"/>
        <end position="304"/>
    </location>
</feature>
<dbReference type="PRINTS" id="PR01923">
    <property type="entry name" value="TNFACTORR8"/>
</dbReference>
<keyword evidence="6" id="KW-1185">Reference proteome</keyword>
<dbReference type="GO" id="GO:0002020">
    <property type="term" value="F:protease binding"/>
    <property type="evidence" value="ECO:0007669"/>
    <property type="project" value="Ensembl"/>
</dbReference>